<gene>
    <name evidence="1" type="ORF">CDAR_575681</name>
</gene>
<protein>
    <submittedName>
        <fullName evidence="1">Uncharacterized protein</fullName>
    </submittedName>
</protein>
<evidence type="ECO:0000313" key="1">
    <source>
        <dbReference type="EMBL" id="GIX75474.1"/>
    </source>
</evidence>
<reference evidence="1 2" key="1">
    <citation type="submission" date="2021-06" db="EMBL/GenBank/DDBJ databases">
        <title>Caerostris darwini draft genome.</title>
        <authorList>
            <person name="Kono N."/>
            <person name="Arakawa K."/>
        </authorList>
    </citation>
    <scope>NUCLEOTIDE SEQUENCE [LARGE SCALE GENOMIC DNA]</scope>
</reference>
<comment type="caution">
    <text evidence="1">The sequence shown here is derived from an EMBL/GenBank/DDBJ whole genome shotgun (WGS) entry which is preliminary data.</text>
</comment>
<name>A0AAV4MSU3_9ARAC</name>
<sequence length="71" mass="8653">MTKIFIKCVYLKRFCSKHRCTTVFFKVKTRNLFCQTTIDIREEIRKMDDVWSLMLSVTMDFNLFPKNVFMD</sequence>
<proteinExistence type="predicted"/>
<keyword evidence="2" id="KW-1185">Reference proteome</keyword>
<dbReference type="Proteomes" id="UP001054837">
    <property type="component" value="Unassembled WGS sequence"/>
</dbReference>
<evidence type="ECO:0000313" key="2">
    <source>
        <dbReference type="Proteomes" id="UP001054837"/>
    </source>
</evidence>
<dbReference type="EMBL" id="BPLQ01000826">
    <property type="protein sequence ID" value="GIX75474.1"/>
    <property type="molecule type" value="Genomic_DNA"/>
</dbReference>
<organism evidence="1 2">
    <name type="scientific">Caerostris darwini</name>
    <dbReference type="NCBI Taxonomy" id="1538125"/>
    <lineage>
        <taxon>Eukaryota</taxon>
        <taxon>Metazoa</taxon>
        <taxon>Ecdysozoa</taxon>
        <taxon>Arthropoda</taxon>
        <taxon>Chelicerata</taxon>
        <taxon>Arachnida</taxon>
        <taxon>Araneae</taxon>
        <taxon>Araneomorphae</taxon>
        <taxon>Entelegynae</taxon>
        <taxon>Araneoidea</taxon>
        <taxon>Araneidae</taxon>
        <taxon>Caerostris</taxon>
    </lineage>
</organism>
<dbReference type="AlphaFoldDB" id="A0AAV4MSU3"/>
<accession>A0AAV4MSU3</accession>